<proteinExistence type="predicted"/>
<sequence>MTTTRSAATYATAPAADLAIETHQMTRTFGDAVAVDHLDLSIPTGSIYGFLGPNGCGKSTSIRMLTGLLSPTEGDIQVLGRQLPQQAESLRPHIGYMTQKFSLYDNLSVLENLNFVGEIYGFGSRRRRARVSELIALYELNAHKKQMAGSLSGGQRQRLALAAATLHYPDMLFLDEPTSAVDPENRREFWEHLFDLSHNGTTILVSTHYMDEAERCHALAILEHGVKRADGSPQQLMQTMGAQVIEVGGEDLRELKQQLLQHKHIVSAAQLGTRLRVLVDNDVDAPLQWLAQWTGQRPLEQVRPSLEDVFVVATGGRHVG</sequence>
<keyword evidence="2 4" id="KW-0067">ATP-binding</keyword>
<dbReference type="InterPro" id="IPR017871">
    <property type="entry name" value="ABC_transporter-like_CS"/>
</dbReference>
<dbReference type="CDD" id="cd03230">
    <property type="entry name" value="ABC_DR_subfamily_A"/>
    <property type="match status" value="1"/>
</dbReference>
<comment type="caution">
    <text evidence="4">The sequence shown here is derived from an EMBL/GenBank/DDBJ whole genome shotgun (WGS) entry which is preliminary data.</text>
</comment>
<dbReference type="PANTHER" id="PTHR43038">
    <property type="entry name" value="ATP-BINDING CASSETTE, SUB-FAMILY H, MEMBER 1"/>
    <property type="match status" value="1"/>
</dbReference>
<dbReference type="InterPro" id="IPR027417">
    <property type="entry name" value="P-loop_NTPase"/>
</dbReference>
<dbReference type="Gene3D" id="3.40.50.300">
    <property type="entry name" value="P-loop containing nucleotide triphosphate hydrolases"/>
    <property type="match status" value="1"/>
</dbReference>
<dbReference type="Proteomes" id="UP001620597">
    <property type="component" value="Unassembled WGS sequence"/>
</dbReference>
<keyword evidence="1" id="KW-0547">Nucleotide-binding</keyword>
<evidence type="ECO:0000256" key="1">
    <source>
        <dbReference type="ARBA" id="ARBA00022741"/>
    </source>
</evidence>
<evidence type="ECO:0000259" key="3">
    <source>
        <dbReference type="PROSITE" id="PS50893"/>
    </source>
</evidence>
<evidence type="ECO:0000313" key="4">
    <source>
        <dbReference type="EMBL" id="MFK4753840.1"/>
    </source>
</evidence>
<reference evidence="4 5" key="1">
    <citation type="submission" date="2024-03" db="EMBL/GenBank/DDBJ databases">
        <title>High-quality draft genome sequence of Oceanobacter sp. wDCs-4.</title>
        <authorList>
            <person name="Dong C."/>
        </authorList>
    </citation>
    <scope>NUCLEOTIDE SEQUENCE [LARGE SCALE GENOMIC DNA]</scope>
    <source>
        <strain evidence="5">wDCs-4</strain>
    </source>
</reference>
<feature type="domain" description="ABC transporter" evidence="3">
    <location>
        <begin position="20"/>
        <end position="249"/>
    </location>
</feature>
<dbReference type="PROSITE" id="PS50893">
    <property type="entry name" value="ABC_TRANSPORTER_2"/>
    <property type="match status" value="1"/>
</dbReference>
<evidence type="ECO:0000313" key="5">
    <source>
        <dbReference type="Proteomes" id="UP001620597"/>
    </source>
</evidence>
<gene>
    <name evidence="4" type="ORF">WG929_15610</name>
</gene>
<dbReference type="InterPro" id="IPR003439">
    <property type="entry name" value="ABC_transporter-like_ATP-bd"/>
</dbReference>
<protein>
    <submittedName>
        <fullName evidence="4">ABC transporter ATP-binding protein</fullName>
    </submittedName>
</protein>
<dbReference type="GO" id="GO:0005524">
    <property type="term" value="F:ATP binding"/>
    <property type="evidence" value="ECO:0007669"/>
    <property type="project" value="UniProtKB-KW"/>
</dbReference>
<dbReference type="EMBL" id="JBBKTX010000021">
    <property type="protein sequence ID" value="MFK4753840.1"/>
    <property type="molecule type" value="Genomic_DNA"/>
</dbReference>
<dbReference type="SUPFAM" id="SSF52540">
    <property type="entry name" value="P-loop containing nucleoside triphosphate hydrolases"/>
    <property type="match status" value="1"/>
</dbReference>
<organism evidence="4 5">
    <name type="scientific">Oceanobacter antarcticus</name>
    <dbReference type="NCBI Taxonomy" id="3133425"/>
    <lineage>
        <taxon>Bacteria</taxon>
        <taxon>Pseudomonadati</taxon>
        <taxon>Pseudomonadota</taxon>
        <taxon>Gammaproteobacteria</taxon>
        <taxon>Oceanospirillales</taxon>
        <taxon>Oceanospirillaceae</taxon>
        <taxon>Oceanobacter</taxon>
    </lineage>
</organism>
<keyword evidence="5" id="KW-1185">Reference proteome</keyword>
<dbReference type="InterPro" id="IPR003593">
    <property type="entry name" value="AAA+_ATPase"/>
</dbReference>
<accession>A0ABW8NLI1</accession>
<dbReference type="Pfam" id="PF00005">
    <property type="entry name" value="ABC_tran"/>
    <property type="match status" value="1"/>
</dbReference>
<name>A0ABW8NLI1_9GAMM</name>
<dbReference type="PROSITE" id="PS00211">
    <property type="entry name" value="ABC_TRANSPORTER_1"/>
    <property type="match status" value="1"/>
</dbReference>
<evidence type="ECO:0000256" key="2">
    <source>
        <dbReference type="ARBA" id="ARBA00022840"/>
    </source>
</evidence>
<dbReference type="PANTHER" id="PTHR43038:SF3">
    <property type="entry name" value="ABC TRANSPORTER G FAMILY MEMBER 20 ISOFORM X1"/>
    <property type="match status" value="1"/>
</dbReference>
<dbReference type="SMART" id="SM00382">
    <property type="entry name" value="AAA"/>
    <property type="match status" value="1"/>
</dbReference>
<dbReference type="RefSeq" id="WP_416206831.1">
    <property type="nucleotide sequence ID" value="NZ_JBBKTX010000021.1"/>
</dbReference>